<dbReference type="InterPro" id="IPR013396">
    <property type="entry name" value="CRISPR-assoc_prot_Csy4"/>
</dbReference>
<dbReference type="GO" id="GO:0043571">
    <property type="term" value="P:maintenance of CRISPR repeat elements"/>
    <property type="evidence" value="ECO:0007669"/>
    <property type="project" value="InterPro"/>
</dbReference>
<dbReference type="Proteomes" id="UP000241222">
    <property type="component" value="Unassembled WGS sequence"/>
</dbReference>
<comment type="caution">
    <text evidence="1">The sequence shown here is derived from an EMBL/GenBank/DDBJ whole genome shotgun (WGS) entry which is preliminary data.</text>
</comment>
<name>A0A2T3J4Q8_9GAMM</name>
<accession>A0A2T3J4Q8</accession>
<gene>
    <name evidence="1" type="primary">cas6f</name>
    <name evidence="1" type="ORF">C9I99_04575</name>
</gene>
<dbReference type="Gene3D" id="3.30.70.2540">
    <property type="entry name" value="CRISPR-associated endoribonuclease Cas6/Csy4"/>
    <property type="match status" value="1"/>
</dbReference>
<evidence type="ECO:0000313" key="2">
    <source>
        <dbReference type="Proteomes" id="UP000241222"/>
    </source>
</evidence>
<sequence>MLYPKKTNFHYIDIRVVTPEEMSVPELRNDVVSRLHDIFADAPKHSFALAFPEYRGQFLGDIIRVFGIDRVLMDMLLTQMQHHFFFRDYTDVSPINTVPEDFKGPYVSYERYRVPNLRSNEGKPHRREKRLLKAKQLPHLKVTSNGNKKTFLIPILMIEVDGKTPFTPNGYGLGSSANKIALPYV</sequence>
<dbReference type="GO" id="GO:0004519">
    <property type="term" value="F:endonuclease activity"/>
    <property type="evidence" value="ECO:0007669"/>
    <property type="project" value="InterPro"/>
</dbReference>
<dbReference type="EMBL" id="PYMH01000001">
    <property type="protein sequence ID" value="PSU36278.1"/>
    <property type="molecule type" value="Genomic_DNA"/>
</dbReference>
<dbReference type="RefSeq" id="WP_107347632.1">
    <property type="nucleotide sequence ID" value="NZ_PYMH01000001.1"/>
</dbReference>
<dbReference type="NCBIfam" id="TIGR02563">
    <property type="entry name" value="cas_Csy4"/>
    <property type="match status" value="1"/>
</dbReference>
<dbReference type="Pfam" id="PF09618">
    <property type="entry name" value="Cas_Csy4"/>
    <property type="match status" value="1"/>
</dbReference>
<dbReference type="AlphaFoldDB" id="A0A2T3J4Q8"/>
<protein>
    <submittedName>
        <fullName evidence="1">Type I-F CRISPR-associated endoribonuclease Cas6/Csy4</fullName>
    </submittedName>
</protein>
<keyword evidence="2" id="KW-1185">Reference proteome</keyword>
<dbReference type="InterPro" id="IPR042564">
    <property type="entry name" value="CRISPR-Cas6/Csy4_sf"/>
</dbReference>
<reference evidence="1 2" key="1">
    <citation type="submission" date="2018-03" db="EMBL/GenBank/DDBJ databases">
        <title>Whole genome sequencing of Histamine producing bacteria.</title>
        <authorList>
            <person name="Butler K."/>
        </authorList>
    </citation>
    <scope>NUCLEOTIDE SEQUENCE [LARGE SCALE GENOMIC DNA]</scope>
    <source>
        <strain evidence="1 2">JCM 13586</strain>
    </source>
</reference>
<organism evidence="1 2">
    <name type="scientific">Photobacterium lutimaris</name>
    <dbReference type="NCBI Taxonomy" id="388278"/>
    <lineage>
        <taxon>Bacteria</taxon>
        <taxon>Pseudomonadati</taxon>
        <taxon>Pseudomonadota</taxon>
        <taxon>Gammaproteobacteria</taxon>
        <taxon>Vibrionales</taxon>
        <taxon>Vibrionaceae</taxon>
        <taxon>Photobacterium</taxon>
    </lineage>
</organism>
<proteinExistence type="predicted"/>
<evidence type="ECO:0000313" key="1">
    <source>
        <dbReference type="EMBL" id="PSU36278.1"/>
    </source>
</evidence>